<dbReference type="EMBL" id="DSUH01000200">
    <property type="protein sequence ID" value="HGU32892.1"/>
    <property type="molecule type" value="Genomic_DNA"/>
</dbReference>
<comment type="caution">
    <text evidence="3">The sequence shown here is derived from an EMBL/GenBank/DDBJ whole genome shotgun (WGS) entry which is preliminary data.</text>
</comment>
<feature type="compositionally biased region" description="Basic and acidic residues" evidence="2">
    <location>
        <begin position="26"/>
        <end position="47"/>
    </location>
</feature>
<keyword evidence="1" id="KW-0450">Lipoyl</keyword>
<dbReference type="InterPro" id="IPR033753">
    <property type="entry name" value="GCV_H/Fam206"/>
</dbReference>
<dbReference type="SUPFAM" id="SSF51230">
    <property type="entry name" value="Single hybrid motif"/>
    <property type="match status" value="1"/>
</dbReference>
<dbReference type="PANTHER" id="PTHR11715:SF3">
    <property type="entry name" value="GLYCINE CLEAVAGE SYSTEM H PROTEIN-RELATED"/>
    <property type="match status" value="1"/>
</dbReference>
<dbReference type="AlphaFoldDB" id="A0A7C4RRL3"/>
<dbReference type="GO" id="GO:0009249">
    <property type="term" value="P:protein lipoylation"/>
    <property type="evidence" value="ECO:0007669"/>
    <property type="project" value="TreeGrafter"/>
</dbReference>
<organism evidence="3">
    <name type="scientific">Desulfatirhabdium butyrativorans</name>
    <dbReference type="NCBI Taxonomy" id="340467"/>
    <lineage>
        <taxon>Bacteria</taxon>
        <taxon>Pseudomonadati</taxon>
        <taxon>Thermodesulfobacteriota</taxon>
        <taxon>Desulfobacteria</taxon>
        <taxon>Desulfobacterales</taxon>
        <taxon>Desulfatirhabdiaceae</taxon>
        <taxon>Desulfatirhabdium</taxon>
    </lineage>
</organism>
<accession>A0A7C4RRL3</accession>
<dbReference type="Gene3D" id="2.40.50.100">
    <property type="match status" value="1"/>
</dbReference>
<proteinExistence type="predicted"/>
<evidence type="ECO:0000313" key="3">
    <source>
        <dbReference type="EMBL" id="HGU32892.1"/>
    </source>
</evidence>
<protein>
    <submittedName>
        <fullName evidence="3">Glycine cleavage system protein H</fullName>
    </submittedName>
</protein>
<sequence>MVGFSCLACLHLWHPSCIDIRRLREREDDDKRENKPSPMGGKEDVMEPRATTKGRQPVVYAMANDLCVWSRAGVIKSTKCMNSFDCLGCPMDRQVLSNFEEKRKAAGMKDHMSPRMLLLMKQGKCRHMLSGRISYGLCSQGYNCARCPFDQMIEDTGYLPNLTPPVTDVVSGFRVARDHYFHYGHGWARVEYGGRVRVGIDDFAGRLLGPQDDIRMPALGERIGQHEPHVVLMREGREAPALSPIEGIVVAVNPNVKADPSVAHADPYGDGWLMVIQPTSLKNNLKNLFFGQESVSWIDDEFFKLQRLVADTYGETMPHSLAATGGEAVTDIFGEMPEVGWDRLVDTFLHSR</sequence>
<dbReference type="GO" id="GO:0019464">
    <property type="term" value="P:glycine decarboxylation via glycine cleavage system"/>
    <property type="evidence" value="ECO:0007669"/>
    <property type="project" value="InterPro"/>
</dbReference>
<dbReference type="GO" id="GO:0005829">
    <property type="term" value="C:cytosol"/>
    <property type="evidence" value="ECO:0007669"/>
    <property type="project" value="TreeGrafter"/>
</dbReference>
<dbReference type="PANTHER" id="PTHR11715">
    <property type="entry name" value="GLYCINE CLEAVAGE SYSTEM H PROTEIN"/>
    <property type="match status" value="1"/>
</dbReference>
<dbReference type="InterPro" id="IPR002930">
    <property type="entry name" value="GCV_H"/>
</dbReference>
<feature type="region of interest" description="Disordered" evidence="2">
    <location>
        <begin position="26"/>
        <end position="51"/>
    </location>
</feature>
<dbReference type="Pfam" id="PF01597">
    <property type="entry name" value="GCV_H"/>
    <property type="match status" value="1"/>
</dbReference>
<name>A0A7C4RRL3_9BACT</name>
<evidence type="ECO:0000256" key="2">
    <source>
        <dbReference type="SAM" id="MobiDB-lite"/>
    </source>
</evidence>
<evidence type="ECO:0000256" key="1">
    <source>
        <dbReference type="ARBA" id="ARBA00022823"/>
    </source>
</evidence>
<gene>
    <name evidence="3" type="ORF">ENS29_08550</name>
</gene>
<dbReference type="GO" id="GO:0005960">
    <property type="term" value="C:glycine cleavage complex"/>
    <property type="evidence" value="ECO:0007669"/>
    <property type="project" value="InterPro"/>
</dbReference>
<reference evidence="3" key="1">
    <citation type="journal article" date="2020" name="mSystems">
        <title>Genome- and Community-Level Interaction Insights into Carbon Utilization and Element Cycling Functions of Hydrothermarchaeota in Hydrothermal Sediment.</title>
        <authorList>
            <person name="Zhou Z."/>
            <person name="Liu Y."/>
            <person name="Xu W."/>
            <person name="Pan J."/>
            <person name="Luo Z.H."/>
            <person name="Li M."/>
        </authorList>
    </citation>
    <scope>NUCLEOTIDE SEQUENCE [LARGE SCALE GENOMIC DNA]</scope>
    <source>
        <strain evidence="3">SpSt-477</strain>
    </source>
</reference>
<dbReference type="CDD" id="cd06848">
    <property type="entry name" value="GCS_H"/>
    <property type="match status" value="1"/>
</dbReference>
<dbReference type="InterPro" id="IPR011053">
    <property type="entry name" value="Single_hybrid_motif"/>
</dbReference>